<comment type="caution">
    <text evidence="2">The sequence shown here is derived from an EMBL/GenBank/DDBJ whole genome shotgun (WGS) entry which is preliminary data.</text>
</comment>
<evidence type="ECO:0000313" key="2">
    <source>
        <dbReference type="EMBL" id="MBG0740794.1"/>
    </source>
</evidence>
<keyword evidence="3" id="KW-1185">Reference proteome</keyword>
<evidence type="ECO:0000259" key="1">
    <source>
        <dbReference type="Pfam" id="PF12728"/>
    </source>
</evidence>
<dbReference type="Pfam" id="PF12728">
    <property type="entry name" value="HTH_17"/>
    <property type="match status" value="1"/>
</dbReference>
<dbReference type="AlphaFoldDB" id="A0A931CST3"/>
<proteinExistence type="predicted"/>
<dbReference type="NCBIfam" id="TIGR01764">
    <property type="entry name" value="excise"/>
    <property type="match status" value="1"/>
</dbReference>
<reference evidence="2 3" key="1">
    <citation type="submission" date="2020-11" db="EMBL/GenBank/DDBJ databases">
        <title>Arthrobacter antarcticus sp. nov., isolated from Antarctic Soil.</title>
        <authorList>
            <person name="Li J."/>
        </authorList>
    </citation>
    <scope>NUCLEOTIDE SEQUENCE [LARGE SCALE GENOMIC DNA]</scope>
    <source>
        <strain evidence="2 3">Z1-20</strain>
    </source>
</reference>
<accession>A0A931CST3</accession>
<protein>
    <submittedName>
        <fullName evidence="2">Helix-turn-helix domain-containing protein</fullName>
    </submittedName>
</protein>
<gene>
    <name evidence="2" type="ORF">IV500_15570</name>
</gene>
<dbReference type="Proteomes" id="UP000655366">
    <property type="component" value="Unassembled WGS sequence"/>
</dbReference>
<dbReference type="EMBL" id="JADNYM010000021">
    <property type="protein sequence ID" value="MBG0740794.1"/>
    <property type="molecule type" value="Genomic_DNA"/>
</dbReference>
<sequence length="139" mass="14760">MAHLSPRAAPPLPDEEARALAHVLQADKDVTIFVDGTVHRLSPAAVEAVLDLLSRLSRGEGIMVSSVENLLTTSQAAEVGGISNTYLRQLTDAGTIAVQYRGTHRRIRLKDMLGWLATQPNAPGADGLKSADAAANDRP</sequence>
<dbReference type="InterPro" id="IPR010093">
    <property type="entry name" value="SinI_DNA-bd"/>
</dbReference>
<feature type="domain" description="Helix-turn-helix" evidence="1">
    <location>
        <begin position="70"/>
        <end position="119"/>
    </location>
</feature>
<evidence type="ECO:0000313" key="3">
    <source>
        <dbReference type="Proteomes" id="UP000655366"/>
    </source>
</evidence>
<organism evidence="2 3">
    <name type="scientific">Arthrobacter terrae</name>
    <dbReference type="NCBI Taxonomy" id="2935737"/>
    <lineage>
        <taxon>Bacteria</taxon>
        <taxon>Bacillati</taxon>
        <taxon>Actinomycetota</taxon>
        <taxon>Actinomycetes</taxon>
        <taxon>Micrococcales</taxon>
        <taxon>Micrococcaceae</taxon>
        <taxon>Arthrobacter</taxon>
    </lineage>
</organism>
<dbReference type="InterPro" id="IPR041657">
    <property type="entry name" value="HTH_17"/>
</dbReference>
<dbReference type="RefSeq" id="WP_196397726.1">
    <property type="nucleotide sequence ID" value="NZ_JADNYM010000021.1"/>
</dbReference>
<dbReference type="GO" id="GO:0003677">
    <property type="term" value="F:DNA binding"/>
    <property type="evidence" value="ECO:0007669"/>
    <property type="project" value="InterPro"/>
</dbReference>
<name>A0A931CST3_9MICC</name>